<organism evidence="4 5">
    <name type="scientific">Congregibacter brevis</name>
    <dbReference type="NCBI Taxonomy" id="3081201"/>
    <lineage>
        <taxon>Bacteria</taxon>
        <taxon>Pseudomonadati</taxon>
        <taxon>Pseudomonadota</taxon>
        <taxon>Gammaproteobacteria</taxon>
        <taxon>Cellvibrionales</taxon>
        <taxon>Halieaceae</taxon>
        <taxon>Congregibacter</taxon>
    </lineage>
</organism>
<dbReference type="EMBL" id="CP136865">
    <property type="protein sequence ID" value="WOJ96551.1"/>
    <property type="molecule type" value="Genomic_DNA"/>
</dbReference>
<sequence>MTTTLDGKAFYIHASKNPLSARLLFEMGTPDAKLSAVEVSANYAWFLDLEETRAVSIEEITNSTPSERIETILAPFKRAPWAMFSEDESLYLATPKGTVSLLSEEDLFRDAPASPRWSSLINETVFSIEVDVLGRVWASSRSGLWMRHDDGVFRLEIETKAADAITADYGASHTDQSGVIYFGGTGGFIRISSPSAYPILKSGSLIVTRVSLNQSPILVPSELDQVTLSLRLNALPNKLNLEYGLQEILATHVLGLQHKLEGLDQDWQDSGSVNVVTYQNLPPGDYVFRARGADSTGVWSDNEISLPIKVLPPTWRTWWAIVSYLLLALIALRYFKIINDRNVARRERLKIAEEGSAAFARLEDDYQAQREANEALLLRRTPSANQLLDVVETTLSAQSNDTDSETTANLSSKISALRSLQTFTHRTTSLEQTNIHALTNEITARLAATSELASRAIITNDTCRDPVPLEHAMYLCLVIQEALEFAITGRSFDNSIDPLIYIALASPTLNETGELSYELRIEDSAQKHNHDDILARAMPLTFHLIETGGGEVNDDYDAGNTLVISLRFPANSFVL</sequence>
<keyword evidence="2" id="KW-1133">Transmembrane helix</keyword>
<dbReference type="Pfam" id="PF07495">
    <property type="entry name" value="Y_Y_Y"/>
    <property type="match status" value="1"/>
</dbReference>
<dbReference type="InterPro" id="IPR015943">
    <property type="entry name" value="WD40/YVTN_repeat-like_dom_sf"/>
</dbReference>
<dbReference type="PANTHER" id="PTHR43547:SF2">
    <property type="entry name" value="HYBRID SIGNAL TRANSDUCTION HISTIDINE KINASE C"/>
    <property type="match status" value="1"/>
</dbReference>
<keyword evidence="2" id="KW-0812">Transmembrane</keyword>
<keyword evidence="2" id="KW-0472">Membrane</keyword>
<keyword evidence="1" id="KW-0597">Phosphoprotein</keyword>
<dbReference type="Gene3D" id="2.130.10.10">
    <property type="entry name" value="YVTN repeat-like/Quinoprotein amine dehydrogenase"/>
    <property type="match status" value="1"/>
</dbReference>
<evidence type="ECO:0000313" key="5">
    <source>
        <dbReference type="Proteomes" id="UP001626549"/>
    </source>
</evidence>
<evidence type="ECO:0000259" key="3">
    <source>
        <dbReference type="Pfam" id="PF07495"/>
    </source>
</evidence>
<dbReference type="PANTHER" id="PTHR43547">
    <property type="entry name" value="TWO-COMPONENT HISTIDINE KINASE"/>
    <property type="match status" value="1"/>
</dbReference>
<feature type="domain" description="Two component regulator three Y" evidence="3">
    <location>
        <begin position="259"/>
        <end position="311"/>
    </location>
</feature>
<dbReference type="RefSeq" id="WP_407327229.1">
    <property type="nucleotide sequence ID" value="NZ_CP136865.1"/>
</dbReference>
<name>A0ABZ0IB05_9GAMM</name>
<dbReference type="InterPro" id="IPR011123">
    <property type="entry name" value="Y_Y_Y"/>
</dbReference>
<gene>
    <name evidence="4" type="ORF">R0137_15060</name>
</gene>
<reference evidence="4 5" key="1">
    <citation type="submission" date="2023-10" db="EMBL/GenBank/DDBJ databases">
        <title>Two novel species belonging to the OM43/NOR5 clade.</title>
        <authorList>
            <person name="Park M."/>
        </authorList>
    </citation>
    <scope>NUCLEOTIDE SEQUENCE [LARGE SCALE GENOMIC DNA]</scope>
    <source>
        <strain evidence="4 5">IMCC45268</strain>
    </source>
</reference>
<evidence type="ECO:0000256" key="2">
    <source>
        <dbReference type="SAM" id="Phobius"/>
    </source>
</evidence>
<dbReference type="Gene3D" id="2.60.40.10">
    <property type="entry name" value="Immunoglobulins"/>
    <property type="match status" value="1"/>
</dbReference>
<dbReference type="Proteomes" id="UP001626549">
    <property type="component" value="Chromosome"/>
</dbReference>
<proteinExistence type="predicted"/>
<evidence type="ECO:0000313" key="4">
    <source>
        <dbReference type="EMBL" id="WOJ96551.1"/>
    </source>
</evidence>
<dbReference type="InterPro" id="IPR013783">
    <property type="entry name" value="Ig-like_fold"/>
</dbReference>
<protein>
    <submittedName>
        <fullName evidence="4">Triple tyrosine motif-containing protein</fullName>
    </submittedName>
</protein>
<feature type="transmembrane region" description="Helical" evidence="2">
    <location>
        <begin position="317"/>
        <end position="335"/>
    </location>
</feature>
<evidence type="ECO:0000256" key="1">
    <source>
        <dbReference type="ARBA" id="ARBA00022553"/>
    </source>
</evidence>
<keyword evidence="5" id="KW-1185">Reference proteome</keyword>
<accession>A0ABZ0IB05</accession>